<dbReference type="InterPro" id="IPR050121">
    <property type="entry name" value="Cytochrome_P450_monoxygenase"/>
</dbReference>
<comment type="cofactor">
    <cofactor evidence="2">
        <name>heme</name>
        <dbReference type="ChEBI" id="CHEBI:30413"/>
    </cofactor>
</comment>
<comment type="pathway">
    <text evidence="1">Secondary metabolite biosynthesis.</text>
</comment>
<dbReference type="AlphaFoldDB" id="A0A1M2V8D3"/>
<dbReference type="OMA" id="AVKEIYC"/>
<evidence type="ECO:0000313" key="4">
    <source>
        <dbReference type="Proteomes" id="UP000184267"/>
    </source>
</evidence>
<dbReference type="SUPFAM" id="SSF48264">
    <property type="entry name" value="Cytochrome P450"/>
    <property type="match status" value="1"/>
</dbReference>
<dbReference type="GO" id="GO:0005506">
    <property type="term" value="F:iron ion binding"/>
    <property type="evidence" value="ECO:0007669"/>
    <property type="project" value="InterPro"/>
</dbReference>
<dbReference type="OrthoDB" id="1470350at2759"/>
<dbReference type="PANTHER" id="PTHR24305">
    <property type="entry name" value="CYTOCHROME P450"/>
    <property type="match status" value="1"/>
</dbReference>
<dbReference type="InterPro" id="IPR036396">
    <property type="entry name" value="Cyt_P450_sf"/>
</dbReference>
<keyword evidence="2" id="KW-0479">Metal-binding</keyword>
<keyword evidence="2" id="KW-0408">Iron</keyword>
<dbReference type="Gene3D" id="1.10.630.10">
    <property type="entry name" value="Cytochrome P450"/>
    <property type="match status" value="1"/>
</dbReference>
<accession>A0A1M2V8D3</accession>
<dbReference type="EMBL" id="MNAD01001590">
    <property type="protein sequence ID" value="OJT03861.1"/>
    <property type="molecule type" value="Genomic_DNA"/>
</dbReference>
<evidence type="ECO:0000256" key="2">
    <source>
        <dbReference type="PIRSR" id="PIRSR602401-1"/>
    </source>
</evidence>
<dbReference type="GO" id="GO:0020037">
    <property type="term" value="F:heme binding"/>
    <property type="evidence" value="ECO:0007669"/>
    <property type="project" value="InterPro"/>
</dbReference>
<dbReference type="InterPro" id="IPR001128">
    <property type="entry name" value="Cyt_P450"/>
</dbReference>
<dbReference type="STRING" id="154538.A0A1M2V8D3"/>
<sequence length="459" mass="51379">MLLTIAQGAGLFLISILIYRLLFAPLARLPGPKLCAITRIPLMYNEFAGSRRLWIHDLHLRYGPVVRVAPNEVSFASREAAKEIYTSGGSGYDKSSFYSLFANFDQLCEENLGRSVDIYVSIFEHHGRNYVARDLRIAQLLLHCYALDGITGHLFYPHGLHSLSDAHDLAIMKELSYSSNRPKQYFTHYFPHLARLLSRVSSIRKRRTDGLASHYVLNTARDASVAPHTVLHKLRTRQANDRDYKVAASECMDHLAAGIDTTGDGLCFLMHQLSLPASHSVQERLRAELVQNPSAALDDLPYLDAVVKEGLRVFSPIPMSFPRVAPVGGKVVDGVWIPGGTIVNCQPHTLHRLDTSVFPLPDEFRPERWMHPEGAAERNQLFFAFAAGGRGCIGKNLAFLEMKLLLKEVYSAYRTRVAPDMEASMEMDDQTISSRPRGQKCLVVFEKVNDGLQISVEST</sequence>
<protein>
    <submittedName>
        <fullName evidence="3">Tryprostatin B 6-hydroxylase</fullName>
    </submittedName>
</protein>
<gene>
    <name evidence="3" type="ORF">TRAPUB_5452</name>
</gene>
<comment type="caution">
    <text evidence="3">The sequence shown here is derived from an EMBL/GenBank/DDBJ whole genome shotgun (WGS) entry which is preliminary data.</text>
</comment>
<proteinExistence type="predicted"/>
<name>A0A1M2V8D3_TRAPU</name>
<dbReference type="PRINTS" id="PR00385">
    <property type="entry name" value="P450"/>
</dbReference>
<dbReference type="InterPro" id="IPR002401">
    <property type="entry name" value="Cyt_P450_E_grp-I"/>
</dbReference>
<reference evidence="3 4" key="1">
    <citation type="submission" date="2016-10" db="EMBL/GenBank/DDBJ databases">
        <title>Genome sequence of the basidiomycete white-rot fungus Trametes pubescens.</title>
        <authorList>
            <person name="Makela M.R."/>
            <person name="Granchi Z."/>
            <person name="Peng M."/>
            <person name="De Vries R.P."/>
            <person name="Grigoriev I."/>
            <person name="Riley R."/>
            <person name="Hilden K."/>
        </authorList>
    </citation>
    <scope>NUCLEOTIDE SEQUENCE [LARGE SCALE GENOMIC DNA]</scope>
    <source>
        <strain evidence="3 4">FBCC735</strain>
    </source>
</reference>
<evidence type="ECO:0000313" key="3">
    <source>
        <dbReference type="EMBL" id="OJT03861.1"/>
    </source>
</evidence>
<feature type="binding site" description="axial binding residue" evidence="2">
    <location>
        <position position="392"/>
    </location>
    <ligand>
        <name>heme</name>
        <dbReference type="ChEBI" id="CHEBI:30413"/>
    </ligand>
    <ligandPart>
        <name>Fe</name>
        <dbReference type="ChEBI" id="CHEBI:18248"/>
    </ligandPart>
</feature>
<dbReference type="Pfam" id="PF00067">
    <property type="entry name" value="p450"/>
    <property type="match status" value="1"/>
</dbReference>
<dbReference type="PANTHER" id="PTHR24305:SF164">
    <property type="entry name" value="P450, PUTATIVE (EUROFUNG)-RELATED"/>
    <property type="match status" value="1"/>
</dbReference>
<dbReference type="GO" id="GO:0016705">
    <property type="term" value="F:oxidoreductase activity, acting on paired donors, with incorporation or reduction of molecular oxygen"/>
    <property type="evidence" value="ECO:0007669"/>
    <property type="project" value="InterPro"/>
</dbReference>
<keyword evidence="2" id="KW-0349">Heme</keyword>
<evidence type="ECO:0000256" key="1">
    <source>
        <dbReference type="ARBA" id="ARBA00005179"/>
    </source>
</evidence>
<dbReference type="Proteomes" id="UP000184267">
    <property type="component" value="Unassembled WGS sequence"/>
</dbReference>
<dbReference type="PRINTS" id="PR00463">
    <property type="entry name" value="EP450I"/>
</dbReference>
<dbReference type="GO" id="GO:0004497">
    <property type="term" value="F:monooxygenase activity"/>
    <property type="evidence" value="ECO:0007669"/>
    <property type="project" value="InterPro"/>
</dbReference>
<organism evidence="3 4">
    <name type="scientific">Trametes pubescens</name>
    <name type="common">White-rot fungus</name>
    <dbReference type="NCBI Taxonomy" id="154538"/>
    <lineage>
        <taxon>Eukaryota</taxon>
        <taxon>Fungi</taxon>
        <taxon>Dikarya</taxon>
        <taxon>Basidiomycota</taxon>
        <taxon>Agaricomycotina</taxon>
        <taxon>Agaricomycetes</taxon>
        <taxon>Polyporales</taxon>
        <taxon>Polyporaceae</taxon>
        <taxon>Trametes</taxon>
    </lineage>
</organism>
<keyword evidence="4" id="KW-1185">Reference proteome</keyword>